<dbReference type="CDD" id="cd10962">
    <property type="entry name" value="CE4_GT2-like"/>
    <property type="match status" value="1"/>
</dbReference>
<dbReference type="SUPFAM" id="SSF88713">
    <property type="entry name" value="Glycoside hydrolase/deacetylase"/>
    <property type="match status" value="1"/>
</dbReference>
<proteinExistence type="inferred from homology"/>
<keyword evidence="4" id="KW-0472">Membrane</keyword>
<dbReference type="PANTHER" id="PTHR43630">
    <property type="entry name" value="POLY-BETA-1,6-N-ACETYL-D-GLUCOSAMINE SYNTHASE"/>
    <property type="match status" value="1"/>
</dbReference>
<dbReference type="InterPro" id="IPR001173">
    <property type="entry name" value="Glyco_trans_2-like"/>
</dbReference>
<dbReference type="Pfam" id="PF00704">
    <property type="entry name" value="Glyco_hydro_18"/>
    <property type="match status" value="1"/>
</dbReference>
<dbReference type="Gene3D" id="3.20.20.370">
    <property type="entry name" value="Glycoside hydrolase/deacetylase"/>
    <property type="match status" value="1"/>
</dbReference>
<dbReference type="InterPro" id="IPR002509">
    <property type="entry name" value="NODB_dom"/>
</dbReference>
<dbReference type="InterPro" id="IPR011330">
    <property type="entry name" value="Glyco_hydro/deAcase_b/a-brl"/>
</dbReference>
<evidence type="ECO:0000259" key="5">
    <source>
        <dbReference type="PROSITE" id="PS51677"/>
    </source>
</evidence>
<feature type="transmembrane region" description="Helical" evidence="4">
    <location>
        <begin position="25"/>
        <end position="49"/>
    </location>
</feature>
<evidence type="ECO:0000256" key="1">
    <source>
        <dbReference type="ARBA" id="ARBA00006739"/>
    </source>
</evidence>
<evidence type="ECO:0000313" key="7">
    <source>
        <dbReference type="EMBL" id="MBY0097289.1"/>
    </source>
</evidence>
<organism evidence="7 8">
    <name type="scientific">Mesobacillus maritimus</name>
    <dbReference type="NCBI Taxonomy" id="1643336"/>
    <lineage>
        <taxon>Bacteria</taxon>
        <taxon>Bacillati</taxon>
        <taxon>Bacillota</taxon>
        <taxon>Bacilli</taxon>
        <taxon>Bacillales</taxon>
        <taxon>Bacillaceae</taxon>
        <taxon>Mesobacillus</taxon>
    </lineage>
</organism>
<dbReference type="PROSITE" id="PS51910">
    <property type="entry name" value="GH18_2"/>
    <property type="match status" value="1"/>
</dbReference>
<comment type="similarity">
    <text evidence="1">Belongs to the glycosyltransferase 2 family.</text>
</comment>
<dbReference type="InterPro" id="IPR029044">
    <property type="entry name" value="Nucleotide-diphossugar_trans"/>
</dbReference>
<dbReference type="InterPro" id="IPR001223">
    <property type="entry name" value="Glyco_hydro18_cat"/>
</dbReference>
<dbReference type="Gene3D" id="3.10.50.10">
    <property type="match status" value="1"/>
</dbReference>
<feature type="domain" description="GH18" evidence="6">
    <location>
        <begin position="96"/>
        <end position="398"/>
    </location>
</feature>
<evidence type="ECO:0000256" key="4">
    <source>
        <dbReference type="SAM" id="Phobius"/>
    </source>
</evidence>
<feature type="transmembrane region" description="Helical" evidence="4">
    <location>
        <begin position="1013"/>
        <end position="1033"/>
    </location>
</feature>
<dbReference type="InterPro" id="IPR017853">
    <property type="entry name" value="GH"/>
</dbReference>
<dbReference type="Gene3D" id="3.20.20.80">
    <property type="entry name" value="Glycosidases"/>
    <property type="match status" value="1"/>
</dbReference>
<feature type="domain" description="NodB homology" evidence="5">
    <location>
        <begin position="466"/>
        <end position="652"/>
    </location>
</feature>
<dbReference type="PROSITE" id="PS51677">
    <property type="entry name" value="NODB"/>
    <property type="match status" value="1"/>
</dbReference>
<protein>
    <submittedName>
        <fullName evidence="7">Glycosyltransferase</fullName>
    </submittedName>
</protein>
<dbReference type="SMART" id="SM00636">
    <property type="entry name" value="Glyco_18"/>
    <property type="match status" value="1"/>
</dbReference>
<dbReference type="InterPro" id="IPR011583">
    <property type="entry name" value="Chitinase_II/V-like_cat"/>
</dbReference>
<keyword evidence="3" id="KW-0808">Transferase</keyword>
<dbReference type="Gene3D" id="3.90.550.10">
    <property type="entry name" value="Spore Coat Polysaccharide Biosynthesis Protein SpsA, Chain A"/>
    <property type="match status" value="1"/>
</dbReference>
<evidence type="ECO:0000259" key="6">
    <source>
        <dbReference type="PROSITE" id="PS51910"/>
    </source>
</evidence>
<dbReference type="Pfam" id="PF00535">
    <property type="entry name" value="Glycos_transf_2"/>
    <property type="match status" value="1"/>
</dbReference>
<gene>
    <name evidence="7" type="ORF">H0185_10835</name>
</gene>
<feature type="transmembrane region" description="Helical" evidence="4">
    <location>
        <begin position="695"/>
        <end position="717"/>
    </location>
</feature>
<evidence type="ECO:0000256" key="2">
    <source>
        <dbReference type="ARBA" id="ARBA00022676"/>
    </source>
</evidence>
<dbReference type="CDD" id="cd06423">
    <property type="entry name" value="CESA_like"/>
    <property type="match status" value="1"/>
</dbReference>
<dbReference type="SUPFAM" id="SSF53448">
    <property type="entry name" value="Nucleotide-diphospho-sugar transferases"/>
    <property type="match status" value="1"/>
</dbReference>
<dbReference type="PANTHER" id="PTHR43630:SF1">
    <property type="entry name" value="POLY-BETA-1,6-N-ACETYL-D-GLUCOSAMINE SYNTHASE"/>
    <property type="match status" value="1"/>
</dbReference>
<dbReference type="RefSeq" id="WP_221873515.1">
    <property type="nucleotide sequence ID" value="NZ_JACWFH010000012.1"/>
</dbReference>
<name>A0ABS7K511_9BACI</name>
<accession>A0ABS7K511</accession>
<dbReference type="SUPFAM" id="SSF51445">
    <property type="entry name" value="(Trans)glycosidases"/>
    <property type="match status" value="1"/>
</dbReference>
<dbReference type="InterPro" id="IPR029070">
    <property type="entry name" value="Chitinase_insertion_sf"/>
</dbReference>
<dbReference type="Proteomes" id="UP000769780">
    <property type="component" value="Unassembled WGS sequence"/>
</dbReference>
<keyword evidence="2" id="KW-0328">Glycosyltransferase</keyword>
<keyword evidence="4" id="KW-1133">Transmembrane helix</keyword>
<dbReference type="Pfam" id="PF01522">
    <property type="entry name" value="Polysacc_deac_1"/>
    <property type="match status" value="1"/>
</dbReference>
<keyword evidence="4" id="KW-0812">Transmembrane</keyword>
<evidence type="ECO:0000256" key="3">
    <source>
        <dbReference type="ARBA" id="ARBA00022679"/>
    </source>
</evidence>
<dbReference type="EMBL" id="JACWFH010000012">
    <property type="protein sequence ID" value="MBY0097289.1"/>
    <property type="molecule type" value="Genomic_DNA"/>
</dbReference>
<evidence type="ECO:0000313" key="8">
    <source>
        <dbReference type="Proteomes" id="UP000769780"/>
    </source>
</evidence>
<reference evidence="7 8" key="1">
    <citation type="submission" date="2020-07" db="EMBL/GenBank/DDBJ databases">
        <title>Fungal Genomes of the International Space Station.</title>
        <authorList>
            <person name="Seuylemezian A."/>
            <person name="Singh N.K."/>
            <person name="Wood J."/>
            <person name="Venkateswaran K."/>
        </authorList>
    </citation>
    <scope>NUCLEOTIDE SEQUENCE [LARGE SCALE GENOMIC DNA]</scope>
    <source>
        <strain evidence="7 8">PL-B2</strain>
    </source>
</reference>
<comment type="caution">
    <text evidence="7">The sequence shown here is derived from an EMBL/GenBank/DDBJ whole genome shotgun (WGS) entry which is preliminary data.</text>
</comment>
<sequence length="1094" mass="123431">MLKRSHEKKNKDFVFQDSSGKRWPVVRLISILSFICLSVVVSVIVVSLFRTPSLSPLELEETKDILPLNKPIPASAEEMPELIFDKHKAPSQISKDEIYGFYISNDHLSKESLENNIDSLGVVIPNWYYLESDKEITKDSEQSIDAFAKKNNVKIMPRLYLKDPNNGELLHKMLNSSQSREAMIHSLYQQVINDGYTGINIDFRGINGEDKELLTTFMSELSQQFHANNLKVTLTVTPVGGPYDYAALSEIVDRMIVMLFDEHHENTGPGPLASVHWTQETLKQLPIPAEKLIVSLGNFGYDWTTTSTQAGQFVTFHETMETAHSSELKANWDEASRSPYIRYKKGEEQHIIWFLDAVTSYNQLKLALEHGIKGMAVHQLGYEDPGLWKFVSNTAKMESHAQKLQSMHNPIPVVSIGSGEFIQITSNSQEGLRQIELDENGFIQQETYEKYPLPYYIKKYGDSAEKEVVLSFDDGPNPAYTPEILDILSEKQVPATFFVLGKQTALYPNIVERIHREGHEIGSHTFSHSNIVKDSSTTLQLEMNSTQWLIQQATGHSTSLFRPPYTTDAENNVEDITPIIKAQEMGYTMVGSFIDTRDWQSGSSDEIVKHVTERVSNGNIILLHDSGGDRSTTVEALPKLIDSLRAEGYKFVRATDLVDKGRGDVMTTVNESASGYMFFYKIADSLYIFATKFCLVFFTVGIGFGILRLVVLLFLSYRHKRNHQKRKRNTGFTPLVSVIIPAYNEEKVVEKTVHSILKSDYPNFEVIVVDDGSTDNTSGVVAKAFSEEPRVRLITKVNGGKSSAINQGSVESDGEVIIILDADTSIAPNAISLLADYFADERVAAVSGNVKIGNVRNLLTLWQHVEYVTGFNLEKRAFDQINSITVVPGAIGAWRKSAIAEVGYFEEDTLAEDTDITLKLLRKGYRITFEPNAYAYTEAPENLNSFIKQRFRWSYGILQCLWKHRGAMFNPKQKALGFIGLPNMWAQYVLQALAPLADIVFIIGLFGDTPKILTFYFAFLALDLLVSIYSFRLEKVKTRPLLLLFIQRFVYRQFLTFTVWKSFTFAARGVLVGWNKLKRSGNVQLPVKNVEKGA</sequence>
<keyword evidence="8" id="KW-1185">Reference proteome</keyword>